<protein>
    <recommendedName>
        <fullName evidence="8">S-adenosyl-L-methionine-dependent methyltransferase</fullName>
    </recommendedName>
</protein>
<evidence type="ECO:0000256" key="4">
    <source>
        <dbReference type="ARBA" id="ARBA00022691"/>
    </source>
</evidence>
<dbReference type="InterPro" id="IPR008854">
    <property type="entry name" value="TPMT"/>
</dbReference>
<evidence type="ECO:0000256" key="2">
    <source>
        <dbReference type="ARBA" id="ARBA00022603"/>
    </source>
</evidence>
<evidence type="ECO:0000256" key="3">
    <source>
        <dbReference type="ARBA" id="ARBA00022679"/>
    </source>
</evidence>
<comment type="caution">
    <text evidence="6">The sequence shown here is derived from an EMBL/GenBank/DDBJ whole genome shotgun (WGS) entry which is preliminary data.</text>
</comment>
<name>A0ABR0ER79_ZASCE</name>
<keyword evidence="7" id="KW-1185">Reference proteome</keyword>
<evidence type="ECO:0000256" key="1">
    <source>
        <dbReference type="ARBA" id="ARBA00022553"/>
    </source>
</evidence>
<keyword evidence="1" id="KW-0597">Phosphoprotein</keyword>
<accession>A0ABR0ER79</accession>
<sequence length="281" mass="31208">MAAQTAPKIDALPTESRQRLKQKFEGLPSEKHTGGWDDLWQQDFTPWDRKGPSLALRDAVTGHEELFGGPLKSSGGERKRAFVPGCGRGYDVLNLASLGYDAYGLDASQTALETAKKYKAANFDGQVYAANDPAIGRGEAKFILNDFFKDDFFSETNGGKFDVIFDYTFLCALPPELREKWAKRMSELLGPDGKLICLEWPLGKDPKEGGPPHGLTSNLYETLFAKPGEKVQYDQSGVVVPDPKVEKSDNALVRVAHFKPERTHDAGKDSDRVSIWKHWKS</sequence>
<gene>
    <name evidence="6" type="ORF">PRZ48_004670</name>
</gene>
<keyword evidence="3" id="KW-0808">Transferase</keyword>
<dbReference type="PANTHER" id="PTHR32183">
    <property type="match status" value="1"/>
</dbReference>
<evidence type="ECO:0000256" key="5">
    <source>
        <dbReference type="SAM" id="MobiDB-lite"/>
    </source>
</evidence>
<dbReference type="Gene3D" id="3.40.50.150">
    <property type="entry name" value="Vaccinia Virus protein VP39"/>
    <property type="match status" value="1"/>
</dbReference>
<dbReference type="PANTHER" id="PTHR32183:SF11">
    <property type="entry name" value="THIOL METHYLTRANSFERASE 2-RELATED"/>
    <property type="match status" value="1"/>
</dbReference>
<evidence type="ECO:0000313" key="6">
    <source>
        <dbReference type="EMBL" id="KAK4503755.1"/>
    </source>
</evidence>
<dbReference type="CDD" id="cd02440">
    <property type="entry name" value="AdoMet_MTases"/>
    <property type="match status" value="1"/>
</dbReference>
<dbReference type="EMBL" id="JAXOVC010000003">
    <property type="protein sequence ID" value="KAK4503755.1"/>
    <property type="molecule type" value="Genomic_DNA"/>
</dbReference>
<proteinExistence type="predicted"/>
<dbReference type="PROSITE" id="PS51585">
    <property type="entry name" value="SAM_MT_TPMT"/>
    <property type="match status" value="1"/>
</dbReference>
<feature type="region of interest" description="Disordered" evidence="5">
    <location>
        <begin position="1"/>
        <end position="35"/>
    </location>
</feature>
<dbReference type="Pfam" id="PF05724">
    <property type="entry name" value="TPMT"/>
    <property type="match status" value="1"/>
</dbReference>
<keyword evidence="4" id="KW-0949">S-adenosyl-L-methionine</keyword>
<dbReference type="SUPFAM" id="SSF53335">
    <property type="entry name" value="S-adenosyl-L-methionine-dependent methyltransferases"/>
    <property type="match status" value="1"/>
</dbReference>
<organism evidence="6 7">
    <name type="scientific">Zasmidium cellare</name>
    <name type="common">Wine cellar mold</name>
    <name type="synonym">Racodium cellare</name>
    <dbReference type="NCBI Taxonomy" id="395010"/>
    <lineage>
        <taxon>Eukaryota</taxon>
        <taxon>Fungi</taxon>
        <taxon>Dikarya</taxon>
        <taxon>Ascomycota</taxon>
        <taxon>Pezizomycotina</taxon>
        <taxon>Dothideomycetes</taxon>
        <taxon>Dothideomycetidae</taxon>
        <taxon>Mycosphaerellales</taxon>
        <taxon>Mycosphaerellaceae</taxon>
        <taxon>Zasmidium</taxon>
    </lineage>
</organism>
<dbReference type="InterPro" id="IPR029063">
    <property type="entry name" value="SAM-dependent_MTases_sf"/>
</dbReference>
<dbReference type="Proteomes" id="UP001305779">
    <property type="component" value="Unassembled WGS sequence"/>
</dbReference>
<evidence type="ECO:0000313" key="7">
    <source>
        <dbReference type="Proteomes" id="UP001305779"/>
    </source>
</evidence>
<feature type="compositionally biased region" description="Basic and acidic residues" evidence="5">
    <location>
        <begin position="16"/>
        <end position="35"/>
    </location>
</feature>
<reference evidence="6 7" key="1">
    <citation type="journal article" date="2023" name="G3 (Bethesda)">
        <title>A chromosome-level genome assembly of Zasmidium syzygii isolated from banana leaves.</title>
        <authorList>
            <person name="van Westerhoven A.C."/>
            <person name="Mehrabi R."/>
            <person name="Talebi R."/>
            <person name="Steentjes M.B.F."/>
            <person name="Corcolon B."/>
            <person name="Chong P.A."/>
            <person name="Kema G.H.J."/>
            <person name="Seidl M.F."/>
        </authorList>
    </citation>
    <scope>NUCLEOTIDE SEQUENCE [LARGE SCALE GENOMIC DNA]</scope>
    <source>
        <strain evidence="6 7">P124</strain>
    </source>
</reference>
<evidence type="ECO:0008006" key="8">
    <source>
        <dbReference type="Google" id="ProtNLM"/>
    </source>
</evidence>
<keyword evidence="2" id="KW-0489">Methyltransferase</keyword>